<evidence type="ECO:0000313" key="7">
    <source>
        <dbReference type="EMBL" id="QOR46158.1"/>
    </source>
</evidence>
<dbReference type="Pfam" id="PF01548">
    <property type="entry name" value="DEDD_Tnp_IS110"/>
    <property type="match status" value="1"/>
</dbReference>
<keyword evidence="8" id="KW-1185">Reference proteome</keyword>
<dbReference type="InterPro" id="IPR002525">
    <property type="entry name" value="Transp_IS110-like_N"/>
</dbReference>
<organism evidence="4 8">
    <name type="scientific">Trueperella pecoris</name>
    <dbReference type="NCBI Taxonomy" id="2733571"/>
    <lineage>
        <taxon>Bacteria</taxon>
        <taxon>Bacillati</taxon>
        <taxon>Actinomycetota</taxon>
        <taxon>Actinomycetes</taxon>
        <taxon>Actinomycetales</taxon>
        <taxon>Actinomycetaceae</taxon>
        <taxon>Trueperella</taxon>
    </lineage>
</organism>
<evidence type="ECO:0000259" key="1">
    <source>
        <dbReference type="Pfam" id="PF01548"/>
    </source>
</evidence>
<dbReference type="EMBL" id="CP063213">
    <property type="protein sequence ID" value="QOR45952.1"/>
    <property type="molecule type" value="Genomic_DNA"/>
</dbReference>
<dbReference type="EMBL" id="CP063213">
    <property type="protein sequence ID" value="QOR46158.1"/>
    <property type="molecule type" value="Genomic_DNA"/>
</dbReference>
<dbReference type="AlphaFoldDB" id="A0A7M1QUQ1"/>
<dbReference type="GO" id="GO:0004803">
    <property type="term" value="F:transposase activity"/>
    <property type="evidence" value="ECO:0007669"/>
    <property type="project" value="InterPro"/>
</dbReference>
<dbReference type="EMBL" id="CP063213">
    <property type="protein sequence ID" value="QOR45586.1"/>
    <property type="molecule type" value="Genomic_DNA"/>
</dbReference>
<gene>
    <name evidence="5" type="ORF">INS88_01620</name>
    <name evidence="6" type="ORF">INS88_02485</name>
    <name evidence="7" type="ORF">INS88_02810</name>
    <name evidence="3" type="ORF">INS88_06685</name>
    <name evidence="4" type="ORF">INS88_10100</name>
</gene>
<feature type="domain" description="Transposase IS116/IS110/IS902 C-terminal" evidence="2">
    <location>
        <begin position="273"/>
        <end position="355"/>
    </location>
</feature>
<dbReference type="Proteomes" id="UP000595053">
    <property type="component" value="Chromosome"/>
</dbReference>
<evidence type="ECO:0000313" key="5">
    <source>
        <dbReference type="EMBL" id="QOR45952.1"/>
    </source>
</evidence>
<protein>
    <submittedName>
        <fullName evidence="4">IS110 family transposase</fullName>
    </submittedName>
</protein>
<dbReference type="EMBL" id="CP063213">
    <property type="protein sequence ID" value="QOR44973.1"/>
    <property type="molecule type" value="Genomic_DNA"/>
</dbReference>
<dbReference type="GO" id="GO:0006313">
    <property type="term" value="P:DNA transposition"/>
    <property type="evidence" value="ECO:0007669"/>
    <property type="project" value="InterPro"/>
</dbReference>
<dbReference type="NCBIfam" id="NF033542">
    <property type="entry name" value="transpos_IS110"/>
    <property type="match status" value="1"/>
</dbReference>
<dbReference type="InterPro" id="IPR047650">
    <property type="entry name" value="Transpos_IS110"/>
</dbReference>
<accession>A0A7M1QUQ1</accession>
<evidence type="ECO:0000259" key="2">
    <source>
        <dbReference type="Pfam" id="PF02371"/>
    </source>
</evidence>
<dbReference type="GO" id="GO:0003677">
    <property type="term" value="F:DNA binding"/>
    <property type="evidence" value="ECO:0007669"/>
    <property type="project" value="InterPro"/>
</dbReference>
<proteinExistence type="predicted"/>
<reference evidence="4 8" key="1">
    <citation type="submission" date="2020-10" db="EMBL/GenBank/DDBJ databases">
        <title>Trueperella pecoris sp. nov. isolated from bovine and porcine specimens.</title>
        <authorList>
            <person name="Schoenecker L."/>
            <person name="Schnydrig P."/>
            <person name="Brodard I."/>
            <person name="Thomann A."/>
            <person name="Hemphill A."/>
            <person name="Rodriguez-Campos S."/>
            <person name="Perreten V."/>
            <person name="Jores J."/>
            <person name="Kittl S."/>
        </authorList>
    </citation>
    <scope>NUCLEOTIDE SEQUENCE [LARGE SCALE GENOMIC DNA]</scope>
    <source>
        <strain evidence="4 8">15A0121</strain>
    </source>
</reference>
<dbReference type="InterPro" id="IPR003346">
    <property type="entry name" value="Transposase_20"/>
</dbReference>
<evidence type="ECO:0000313" key="3">
    <source>
        <dbReference type="EMBL" id="QOR44973.1"/>
    </source>
</evidence>
<evidence type="ECO:0000313" key="8">
    <source>
        <dbReference type="Proteomes" id="UP000595053"/>
    </source>
</evidence>
<dbReference type="RefSeq" id="WP_197550766.1">
    <property type="nucleotide sequence ID" value="NZ_CP063213.1"/>
</dbReference>
<sequence>MEPGDFKIWLGIDVGKADHWATAVNDSGELVYSHSLPNDESKLRAIYDDLAAQGRLLIVVDQPATIGALAVAVAQSMAIAVAYLPGLAMRRIADLYPGNAKTDQRDAFIIAHAARTMPHTLRTLRTIDEDEAELGMLTGFDDDLARQITQTRNRIRGLLTQIHPGLERVIGPRLDHPAILAMLQTWPVPAALKKAGHSRIGAKLKKHGARRWQAWANEIIDALATQTVTVTGTNAAAIVIPHLAHTLAGLYHQRDDIETQIEKLVTEHPLYPVLTSMPGIGVRTTAVIIAELAGKEFDSAANLASYAGLVPRTRQSGTSIKSENVSHTGNKRLKRALFLSAFASLRADPISRRYYDKKRLNGKRHNQAIIALAHRRLTVIYAMLRDGTFYETQPPKKAA</sequence>
<dbReference type="PANTHER" id="PTHR33055">
    <property type="entry name" value="TRANSPOSASE FOR INSERTION SEQUENCE ELEMENT IS1111A"/>
    <property type="match status" value="1"/>
</dbReference>
<name>A0A7M1QUQ1_9ACTO</name>
<evidence type="ECO:0000313" key="6">
    <source>
        <dbReference type="EMBL" id="QOR46104.1"/>
    </source>
</evidence>
<dbReference type="EMBL" id="CP063213">
    <property type="protein sequence ID" value="QOR46104.1"/>
    <property type="molecule type" value="Genomic_DNA"/>
</dbReference>
<dbReference type="PANTHER" id="PTHR33055:SF3">
    <property type="entry name" value="PUTATIVE TRANSPOSASE FOR IS117-RELATED"/>
    <property type="match status" value="1"/>
</dbReference>
<dbReference type="Pfam" id="PF02371">
    <property type="entry name" value="Transposase_20"/>
    <property type="match status" value="1"/>
</dbReference>
<feature type="domain" description="Transposase IS110-like N-terminal" evidence="1">
    <location>
        <begin position="10"/>
        <end position="164"/>
    </location>
</feature>
<evidence type="ECO:0000313" key="4">
    <source>
        <dbReference type="EMBL" id="QOR45586.1"/>
    </source>
</evidence>